<name>A0A3E1Y1S5_9BACT</name>
<dbReference type="OrthoDB" id="667524at2"/>
<gene>
    <name evidence="2" type="ORF">DVR12_27420</name>
</gene>
<dbReference type="EMBL" id="QPMM01000022">
    <property type="protein sequence ID" value="RFS18645.1"/>
    <property type="molecule type" value="Genomic_DNA"/>
</dbReference>
<keyword evidence="3" id="KW-1185">Reference proteome</keyword>
<organism evidence="2 3">
    <name type="scientific">Chitinophaga silvatica</name>
    <dbReference type="NCBI Taxonomy" id="2282649"/>
    <lineage>
        <taxon>Bacteria</taxon>
        <taxon>Pseudomonadati</taxon>
        <taxon>Bacteroidota</taxon>
        <taxon>Chitinophagia</taxon>
        <taxon>Chitinophagales</taxon>
        <taxon>Chitinophagaceae</taxon>
        <taxon>Chitinophaga</taxon>
    </lineage>
</organism>
<evidence type="ECO:0000256" key="1">
    <source>
        <dbReference type="SAM" id="MobiDB-lite"/>
    </source>
</evidence>
<dbReference type="Proteomes" id="UP000260644">
    <property type="component" value="Unassembled WGS sequence"/>
</dbReference>
<reference evidence="2 3" key="1">
    <citation type="submission" date="2018-07" db="EMBL/GenBank/DDBJ databases">
        <title>Chitinophaga K2CV101002-2 sp. nov., isolated from a monsoon evergreen broad-leaved forest soil.</title>
        <authorList>
            <person name="Lv Y."/>
        </authorList>
    </citation>
    <scope>NUCLEOTIDE SEQUENCE [LARGE SCALE GENOMIC DNA]</scope>
    <source>
        <strain evidence="2 3">GDMCC 1.1288</strain>
    </source>
</reference>
<dbReference type="RefSeq" id="WP_116979046.1">
    <property type="nucleotide sequence ID" value="NZ_QPMM01000022.1"/>
</dbReference>
<evidence type="ECO:0000313" key="2">
    <source>
        <dbReference type="EMBL" id="RFS18645.1"/>
    </source>
</evidence>
<feature type="region of interest" description="Disordered" evidence="1">
    <location>
        <begin position="1"/>
        <end position="49"/>
    </location>
</feature>
<sequence length="125" mass="13459">MTTNGHDLEEPYLANPGRYNNNGPEFSGKYGDEAGEDPGEAKQNDFGATPKKANNFISKGLSVIDGLSKLKLLVDNQFAVSQWEASEVEQKARAGFYTATNIINESIKSGLLVNVIGFATSDNLS</sequence>
<dbReference type="AlphaFoldDB" id="A0A3E1Y1S5"/>
<comment type="caution">
    <text evidence="2">The sequence shown here is derived from an EMBL/GenBank/DDBJ whole genome shotgun (WGS) entry which is preliminary data.</text>
</comment>
<accession>A0A3E1Y1S5</accession>
<evidence type="ECO:0000313" key="3">
    <source>
        <dbReference type="Proteomes" id="UP000260644"/>
    </source>
</evidence>
<protein>
    <submittedName>
        <fullName evidence="2">Uncharacterized protein</fullName>
    </submittedName>
</protein>
<proteinExistence type="predicted"/>